<accession>A0ACB7SYB6</accession>
<evidence type="ECO:0000313" key="2">
    <source>
        <dbReference type="Proteomes" id="UP000821845"/>
    </source>
</evidence>
<protein>
    <submittedName>
        <fullName evidence="1">Uncharacterized protein</fullName>
    </submittedName>
</protein>
<sequence>MPVVASFASESGINASSQDATPAASLPAVPEPSKAVLGGDSGTVDAGATEVPNGEWRGADFLRRVLHFVHENQVVLYISFSFVLTGMALLYALMTAYGVSGISSSTSRTVDDSFSRRRLLSDSNNSLPDRQPLLVDGHSPPDGHDSPEYELYSRARWVRSGLTPSPVIGAKSELGGGSKTLTASHRDRPSRALNKGKHLVKTPATVFPTRVLDLCSQEAPITFSAFLPSPERSRFQWLAHGRHSEVFLVSSLLKRTVLKVMPVVGNFSQQRVEAITAAIECYLKLDTLRHGMRYKAPNFIEVQRTFSQRAGLQCVFDEFPECLLRTDQSHASTESLADSLASEMAGTNDCCLTRHFVVFELCYAGKPLSRIRLRSAVQGRSLVQQASCCVAVAERALGFRHLGVDADKLLVATTDAASFEYRILGRDPMSVESAGLKAHLTGCLSCTLQPAISVSRTVLLNWLAPSLIFPPFGPSGRAPPRFYGNVMWLGAVVDSVVHKLRSEISEHRARSERCIFEELLAWQSRLQQFNSAEEFVATTLA</sequence>
<organism evidence="1 2">
    <name type="scientific">Hyalomma asiaticum</name>
    <name type="common">Tick</name>
    <dbReference type="NCBI Taxonomy" id="266040"/>
    <lineage>
        <taxon>Eukaryota</taxon>
        <taxon>Metazoa</taxon>
        <taxon>Ecdysozoa</taxon>
        <taxon>Arthropoda</taxon>
        <taxon>Chelicerata</taxon>
        <taxon>Arachnida</taxon>
        <taxon>Acari</taxon>
        <taxon>Parasitiformes</taxon>
        <taxon>Ixodida</taxon>
        <taxon>Ixodoidea</taxon>
        <taxon>Ixodidae</taxon>
        <taxon>Hyalomminae</taxon>
        <taxon>Hyalomma</taxon>
    </lineage>
</organism>
<gene>
    <name evidence="1" type="ORF">HPB50_019940</name>
</gene>
<evidence type="ECO:0000313" key="1">
    <source>
        <dbReference type="EMBL" id="KAH6939600.1"/>
    </source>
</evidence>
<dbReference type="EMBL" id="CM023482">
    <property type="protein sequence ID" value="KAH6939600.1"/>
    <property type="molecule type" value="Genomic_DNA"/>
</dbReference>
<dbReference type="Proteomes" id="UP000821845">
    <property type="component" value="Chromosome 2"/>
</dbReference>
<proteinExistence type="predicted"/>
<keyword evidence="2" id="KW-1185">Reference proteome</keyword>
<comment type="caution">
    <text evidence="1">The sequence shown here is derived from an EMBL/GenBank/DDBJ whole genome shotgun (WGS) entry which is preliminary data.</text>
</comment>
<reference evidence="1" key="1">
    <citation type="submission" date="2020-05" db="EMBL/GenBank/DDBJ databases">
        <title>Large-scale comparative analyses of tick genomes elucidate their genetic diversity and vector capacities.</title>
        <authorList>
            <person name="Jia N."/>
            <person name="Wang J."/>
            <person name="Shi W."/>
            <person name="Du L."/>
            <person name="Sun Y."/>
            <person name="Zhan W."/>
            <person name="Jiang J."/>
            <person name="Wang Q."/>
            <person name="Zhang B."/>
            <person name="Ji P."/>
            <person name="Sakyi L.B."/>
            <person name="Cui X."/>
            <person name="Yuan T."/>
            <person name="Jiang B."/>
            <person name="Yang W."/>
            <person name="Lam T.T.-Y."/>
            <person name="Chang Q."/>
            <person name="Ding S."/>
            <person name="Wang X."/>
            <person name="Zhu J."/>
            <person name="Ruan X."/>
            <person name="Zhao L."/>
            <person name="Wei J."/>
            <person name="Que T."/>
            <person name="Du C."/>
            <person name="Cheng J."/>
            <person name="Dai P."/>
            <person name="Han X."/>
            <person name="Huang E."/>
            <person name="Gao Y."/>
            <person name="Liu J."/>
            <person name="Shao H."/>
            <person name="Ye R."/>
            <person name="Li L."/>
            <person name="Wei W."/>
            <person name="Wang X."/>
            <person name="Wang C."/>
            <person name="Yang T."/>
            <person name="Huo Q."/>
            <person name="Li W."/>
            <person name="Guo W."/>
            <person name="Chen H."/>
            <person name="Zhou L."/>
            <person name="Ni X."/>
            <person name="Tian J."/>
            <person name="Zhou Y."/>
            <person name="Sheng Y."/>
            <person name="Liu T."/>
            <person name="Pan Y."/>
            <person name="Xia L."/>
            <person name="Li J."/>
            <person name="Zhao F."/>
            <person name="Cao W."/>
        </authorList>
    </citation>
    <scope>NUCLEOTIDE SEQUENCE</scope>
    <source>
        <strain evidence="1">Hyas-2018</strain>
    </source>
</reference>
<name>A0ACB7SYB6_HYAAI</name>